<dbReference type="AlphaFoldDB" id="A0A6L6QCP6"/>
<organism evidence="1 2">
    <name type="scientific">Massilia eburnea</name>
    <dbReference type="NCBI Taxonomy" id="1776165"/>
    <lineage>
        <taxon>Bacteria</taxon>
        <taxon>Pseudomonadati</taxon>
        <taxon>Pseudomonadota</taxon>
        <taxon>Betaproteobacteria</taxon>
        <taxon>Burkholderiales</taxon>
        <taxon>Oxalobacteraceae</taxon>
        <taxon>Telluria group</taxon>
        <taxon>Massilia</taxon>
    </lineage>
</organism>
<reference evidence="1 2" key="1">
    <citation type="submission" date="2019-11" db="EMBL/GenBank/DDBJ databases">
        <title>Type strains purchased from KCTC, JCM and DSMZ.</title>
        <authorList>
            <person name="Lu H."/>
        </authorList>
    </citation>
    <scope>NUCLEOTIDE SEQUENCE [LARGE SCALE GENOMIC DNA]</scope>
    <source>
        <strain evidence="1 2">JCM 31587</strain>
    </source>
</reference>
<comment type="caution">
    <text evidence="1">The sequence shown here is derived from an EMBL/GenBank/DDBJ whole genome shotgun (WGS) entry which is preliminary data.</text>
</comment>
<dbReference type="EMBL" id="WNKX01000003">
    <property type="protein sequence ID" value="MTW09929.1"/>
    <property type="molecule type" value="Genomic_DNA"/>
</dbReference>
<proteinExistence type="predicted"/>
<evidence type="ECO:0000313" key="2">
    <source>
        <dbReference type="Proteomes" id="UP000472320"/>
    </source>
</evidence>
<protein>
    <submittedName>
        <fullName evidence="1">Uncharacterized protein</fullName>
    </submittedName>
</protein>
<evidence type="ECO:0000313" key="1">
    <source>
        <dbReference type="EMBL" id="MTW09929.1"/>
    </source>
</evidence>
<name>A0A6L6QCP6_9BURK</name>
<dbReference type="Proteomes" id="UP000472320">
    <property type="component" value="Unassembled WGS sequence"/>
</dbReference>
<keyword evidence="2" id="KW-1185">Reference proteome</keyword>
<gene>
    <name evidence="1" type="ORF">GM658_04890</name>
</gene>
<sequence length="85" mass="9427">MRARHAKSPYRDELELNALCIDFVHGGLYAWTYLSRAGVADADILRILNAPADAWCYRVENAETTARLALNAAGIRLRGWHPGGC</sequence>
<dbReference type="RefSeq" id="WP_155452890.1">
    <property type="nucleotide sequence ID" value="NZ_WNKX01000003.1"/>
</dbReference>
<accession>A0A6L6QCP6</accession>
<dbReference type="OrthoDB" id="9845744at2"/>